<feature type="region of interest" description="Disordered" evidence="7">
    <location>
        <begin position="1"/>
        <end position="25"/>
    </location>
</feature>
<dbReference type="NCBIfam" id="TIGR01147">
    <property type="entry name" value="V_ATP_synt_G"/>
    <property type="match status" value="1"/>
</dbReference>
<dbReference type="PANTHER" id="PTHR21354:SF0">
    <property type="entry name" value="ZINC FINGER PROTEIN 511"/>
    <property type="match status" value="1"/>
</dbReference>
<keyword evidence="10" id="KW-1185">Reference proteome</keyword>
<evidence type="ECO:0000256" key="5">
    <source>
        <dbReference type="RuleBase" id="RU364019"/>
    </source>
</evidence>
<dbReference type="InterPro" id="IPR005124">
    <property type="entry name" value="V-ATPase_G"/>
</dbReference>
<dbReference type="InterPro" id="IPR013087">
    <property type="entry name" value="Znf_C2H2_type"/>
</dbReference>
<protein>
    <recommendedName>
        <fullName evidence="5">V-type proton ATPase subunit G</fullName>
    </recommendedName>
</protein>
<sequence>MSKRQHDNDEDLGEEERQNSPSAGLWCTLPPCSEEPLHFNSQSAFELHYQTFHTNRCEECQANLPNEHLLNLHITETHDPIFDLQKGKGREFLDRAQKLKDAKSDAQKEIEQYKAKKDAELKKFEDEFVGSNQKLEEEADNQVKDELSKIKKTAEAKKSAVIKLLIDAVVAPKPELHINAK</sequence>
<evidence type="ECO:0000313" key="10">
    <source>
        <dbReference type="Proteomes" id="UP000769157"/>
    </source>
</evidence>
<reference evidence="9" key="2">
    <citation type="submission" date="2021-01" db="EMBL/GenBank/DDBJ databases">
        <authorList>
            <person name="Schikora-Tamarit M.A."/>
        </authorList>
    </citation>
    <scope>NUCLEOTIDE SEQUENCE</scope>
    <source>
        <strain evidence="9">CBS6075</strain>
    </source>
</reference>
<dbReference type="RefSeq" id="XP_046065073.1">
    <property type="nucleotide sequence ID" value="XM_046202221.1"/>
</dbReference>
<feature type="coiled-coil region" evidence="6">
    <location>
        <begin position="96"/>
        <end position="123"/>
    </location>
</feature>
<keyword evidence="2 5" id="KW-0813">Transport</keyword>
<dbReference type="GO" id="GO:0046961">
    <property type="term" value="F:proton-transporting ATPase activity, rotational mechanism"/>
    <property type="evidence" value="ECO:0007669"/>
    <property type="project" value="InterPro"/>
</dbReference>
<proteinExistence type="inferred from homology"/>
<dbReference type="PANTHER" id="PTHR21354">
    <property type="entry name" value="ZINC FINGER PROTEIN 511"/>
    <property type="match status" value="1"/>
</dbReference>
<keyword evidence="6" id="KW-0175">Coiled coil</keyword>
<evidence type="ECO:0000256" key="4">
    <source>
        <dbReference type="ARBA" id="ARBA00023065"/>
    </source>
</evidence>
<comment type="caution">
    <text evidence="9">The sequence shown here is derived from an EMBL/GenBank/DDBJ whole genome shotgun (WGS) entry which is preliminary data.</text>
</comment>
<evidence type="ECO:0000256" key="2">
    <source>
        <dbReference type="ARBA" id="ARBA00022448"/>
    </source>
</evidence>
<reference evidence="9" key="1">
    <citation type="journal article" date="2021" name="Open Biol.">
        <title>Shared evolutionary footprints suggest mitochondrial oxidative damage underlies multiple complex I losses in fungi.</title>
        <authorList>
            <person name="Schikora-Tamarit M.A."/>
            <person name="Marcet-Houben M."/>
            <person name="Nosek J."/>
            <person name="Gabaldon T."/>
        </authorList>
    </citation>
    <scope>NUCLEOTIDE SEQUENCE</scope>
    <source>
        <strain evidence="9">CBS6075</strain>
    </source>
</reference>
<evidence type="ECO:0000256" key="7">
    <source>
        <dbReference type="SAM" id="MobiDB-lite"/>
    </source>
</evidence>
<dbReference type="Pfam" id="PF03179">
    <property type="entry name" value="V-ATPase_G"/>
    <property type="match status" value="1"/>
</dbReference>
<feature type="domain" description="C2H2-type" evidence="8">
    <location>
        <begin position="57"/>
        <end position="78"/>
    </location>
</feature>
<dbReference type="InterPro" id="IPR039258">
    <property type="entry name" value="ZNF511"/>
</dbReference>
<dbReference type="OrthoDB" id="250802at2759"/>
<gene>
    <name evidence="9" type="ORF">OGAPHI_000144</name>
</gene>
<comment type="function">
    <text evidence="5">Subunit of the V1 complex of vacuolar(H+)-ATPase (V-ATPase), a multisubunit enzyme composed of a peripheral complex (V1) that hydrolyzes ATP and a membrane integral complex (V0) that translocates protons. V-ATPase is responsible for acidifying and maintaining the pH of intracellular compartments and in some cell types, is targeted to the plasma membrane, where it is responsible for acidifying the extracellular environment.</text>
</comment>
<dbReference type="Proteomes" id="UP000769157">
    <property type="component" value="Unassembled WGS sequence"/>
</dbReference>
<evidence type="ECO:0000259" key="8">
    <source>
        <dbReference type="PROSITE" id="PS00028"/>
    </source>
</evidence>
<accession>A0A9P8TA20</accession>
<name>A0A9P8TA20_9ASCO</name>
<dbReference type="PROSITE" id="PS00028">
    <property type="entry name" value="ZINC_FINGER_C2H2_1"/>
    <property type="match status" value="1"/>
</dbReference>
<dbReference type="EMBL" id="JAEUBE010000042">
    <property type="protein sequence ID" value="KAH3671958.1"/>
    <property type="molecule type" value="Genomic_DNA"/>
</dbReference>
<keyword evidence="4 5" id="KW-0406">Ion transport</keyword>
<dbReference type="GO" id="GO:0016471">
    <property type="term" value="C:vacuolar proton-transporting V-type ATPase complex"/>
    <property type="evidence" value="ECO:0007669"/>
    <property type="project" value="InterPro"/>
</dbReference>
<dbReference type="GeneID" id="70232112"/>
<keyword evidence="3 5" id="KW-0375">Hydrogen ion transport</keyword>
<evidence type="ECO:0000256" key="6">
    <source>
        <dbReference type="SAM" id="Coils"/>
    </source>
</evidence>
<comment type="subunit">
    <text evidence="5">V-ATPase is a heteromultimeric enzyme made up of two complexes: the ATP-hydrolytic V1 complex and the proton translocation V0 complex.</text>
</comment>
<organism evidence="9 10">
    <name type="scientific">Ogataea philodendri</name>
    <dbReference type="NCBI Taxonomy" id="1378263"/>
    <lineage>
        <taxon>Eukaryota</taxon>
        <taxon>Fungi</taxon>
        <taxon>Dikarya</taxon>
        <taxon>Ascomycota</taxon>
        <taxon>Saccharomycotina</taxon>
        <taxon>Pichiomycetes</taxon>
        <taxon>Pichiales</taxon>
        <taxon>Pichiaceae</taxon>
        <taxon>Ogataea</taxon>
    </lineage>
</organism>
<evidence type="ECO:0000313" key="9">
    <source>
        <dbReference type="EMBL" id="KAH3671958.1"/>
    </source>
</evidence>
<evidence type="ECO:0000256" key="3">
    <source>
        <dbReference type="ARBA" id="ARBA00022781"/>
    </source>
</evidence>
<dbReference type="Gene3D" id="1.20.5.2950">
    <property type="match status" value="1"/>
</dbReference>
<dbReference type="AlphaFoldDB" id="A0A9P8TA20"/>
<comment type="similarity">
    <text evidence="1 5">Belongs to the V-ATPase G subunit family.</text>
</comment>
<evidence type="ECO:0000256" key="1">
    <source>
        <dbReference type="ARBA" id="ARBA00010066"/>
    </source>
</evidence>